<feature type="compositionally biased region" description="Polar residues" evidence="3">
    <location>
        <begin position="1090"/>
        <end position="1100"/>
    </location>
</feature>
<evidence type="ECO:0000313" key="5">
    <source>
        <dbReference type="Proteomes" id="UP000244855"/>
    </source>
</evidence>
<feature type="region of interest" description="Disordered" evidence="3">
    <location>
        <begin position="1012"/>
        <end position="1100"/>
    </location>
</feature>
<feature type="compositionally biased region" description="Polar residues" evidence="3">
    <location>
        <begin position="30"/>
        <end position="47"/>
    </location>
</feature>
<dbReference type="GO" id="GO:0031028">
    <property type="term" value="P:septation initiation signaling"/>
    <property type="evidence" value="ECO:0007669"/>
    <property type="project" value="TreeGrafter"/>
</dbReference>
<dbReference type="GO" id="GO:1902412">
    <property type="term" value="P:regulation of mitotic cytokinesis"/>
    <property type="evidence" value="ECO:0007669"/>
    <property type="project" value="TreeGrafter"/>
</dbReference>
<keyword evidence="5" id="KW-1185">Reference proteome</keyword>
<dbReference type="GO" id="GO:0061499">
    <property type="term" value="C:outer plaque of mitotic spindle pole body"/>
    <property type="evidence" value="ECO:0007669"/>
    <property type="project" value="TreeGrafter"/>
</dbReference>
<organism evidence="4 5">
    <name type="scientific">Periconia macrospinosa</name>
    <dbReference type="NCBI Taxonomy" id="97972"/>
    <lineage>
        <taxon>Eukaryota</taxon>
        <taxon>Fungi</taxon>
        <taxon>Dikarya</taxon>
        <taxon>Ascomycota</taxon>
        <taxon>Pezizomycotina</taxon>
        <taxon>Dothideomycetes</taxon>
        <taxon>Pleosporomycetidae</taxon>
        <taxon>Pleosporales</taxon>
        <taxon>Massarineae</taxon>
        <taxon>Periconiaceae</taxon>
        <taxon>Periconia</taxon>
    </lineage>
</organism>
<proteinExistence type="predicted"/>
<evidence type="ECO:0000313" key="4">
    <source>
        <dbReference type="EMBL" id="PVI07099.1"/>
    </source>
</evidence>
<dbReference type="STRING" id="97972.A0A2V1EAP9"/>
<feature type="region of interest" description="Disordered" evidence="3">
    <location>
        <begin position="567"/>
        <end position="586"/>
    </location>
</feature>
<name>A0A2V1EAP9_9PLEO</name>
<dbReference type="SMART" id="SM00369">
    <property type="entry name" value="LRR_TYP"/>
    <property type="match status" value="6"/>
</dbReference>
<feature type="region of interest" description="Disordered" evidence="3">
    <location>
        <begin position="320"/>
        <end position="346"/>
    </location>
</feature>
<evidence type="ECO:0000256" key="2">
    <source>
        <dbReference type="ARBA" id="ARBA00022737"/>
    </source>
</evidence>
<gene>
    <name evidence="4" type="ORF">DM02DRAFT_581024</name>
</gene>
<feature type="region of interest" description="Disordered" evidence="3">
    <location>
        <begin position="381"/>
        <end position="465"/>
    </location>
</feature>
<feature type="compositionally biased region" description="Basic and acidic residues" evidence="3">
    <location>
        <begin position="622"/>
        <end position="634"/>
    </location>
</feature>
<dbReference type="Proteomes" id="UP000244855">
    <property type="component" value="Unassembled WGS sequence"/>
</dbReference>
<feature type="region of interest" description="Disordered" evidence="3">
    <location>
        <begin position="1"/>
        <end position="147"/>
    </location>
</feature>
<dbReference type="InterPro" id="IPR032675">
    <property type="entry name" value="LRR_dom_sf"/>
</dbReference>
<protein>
    <recommendedName>
        <fullName evidence="6">L domain-like protein</fullName>
    </recommendedName>
</protein>
<feature type="compositionally biased region" description="Basic and acidic residues" evidence="3">
    <location>
        <begin position="136"/>
        <end position="147"/>
    </location>
</feature>
<keyword evidence="1" id="KW-0433">Leucine-rich repeat</keyword>
<feature type="region of interest" description="Disordered" evidence="3">
    <location>
        <begin position="825"/>
        <end position="864"/>
    </location>
</feature>
<dbReference type="GO" id="GO:0035591">
    <property type="term" value="F:signaling adaptor activity"/>
    <property type="evidence" value="ECO:0007669"/>
    <property type="project" value="TreeGrafter"/>
</dbReference>
<dbReference type="PANTHER" id="PTHR47566">
    <property type="match status" value="1"/>
</dbReference>
<dbReference type="InterPro" id="IPR003591">
    <property type="entry name" value="Leu-rich_rpt_typical-subtyp"/>
</dbReference>
<accession>A0A2V1EAP9</accession>
<dbReference type="Gene3D" id="3.80.10.10">
    <property type="entry name" value="Ribonuclease Inhibitor"/>
    <property type="match status" value="3"/>
</dbReference>
<feature type="compositionally biased region" description="Basic and acidic residues" evidence="3">
    <location>
        <begin position="442"/>
        <end position="451"/>
    </location>
</feature>
<dbReference type="SMART" id="SM00365">
    <property type="entry name" value="LRR_SD22"/>
    <property type="match status" value="5"/>
</dbReference>
<sequence>MAQPWLEDLSEEWIPQQTTPLRVADEGQESPVQPTLTATVPATQTSQSVPPKPRSRLPRLRQSSASFSEINMRHGAKSAQPSRRKSALVERSLSDNNISSADASQIVRSRRASQSFSAASPDAATYDGTVAQKISPKKDKSAHDTPEWRRRLLQGEIGYGVQKDLFGPSGLENMFHKPMGAPPEEKQSNRKLGLLKSLGAMPSSPPPWPHTDVKEGETISETQETPLDDSVSSRDLHGTFDGTVHIQHMPIQAHPSPNSTSISTVSDKLRLPSRAVSGQTEYENENFSPVYLSTNLKVGSAPGPIPNFRGSQLANRLRQLGTPPQAPKSHSPLEESSGSYDRGDSSFARFQEDSLPEGLPAGTPDIVDIGRFVEIRRGGYSRDGSFLKRPLSPSPQRPQTLSPPQIETTPPSESNENAQTTIDNQDSNSETPPRTPHRPTHTRSESIEKNKNSGSPLKLFDAHDTFTSNRLRRRLSQIELQTEKSSSSTSQTTKIETTKVIQKLSELTSVEEVSIQQGITVKARDGVQSKQNRLGTFGEGELNRYQFSGDFSALSSNDQVSNILSAPDESPSINAAPPGSRQPLRFHYDASPISRGASISRRQGLTRITNPFRTASQPKPHTTQDDSTIQHDLTESQAYAEGKRGPTSPFKNPTPKRRRTIQSLGEEEDGTTEGTESETSSTRDSNFDMQSLIGRKRKDARHEPSNNVADPEILARRHILRPRNPTPSQRRLNKLHDEIMEATEAFIQSSPKMEKIREHLAPEKDDVSSEEARAAVVANEVAAFSVRRQQTTRDDTRKKSVTTQDFLDEAVKIMNFIRAKGRPTSGLASLEESESESPAAQDHDGVPSISLTFDRPPSREGRLSAWKAPNTYELDSTLMNHLRKYQEQDSDDMLGSSFHSLRFSRMRGTTATEGESIVVEQNDIRITDDPNRRMSYNPQGSNQVNSQPIINDTHPSTNSSMGHTIATNASRRSDHVATLAPEAVAHLIPKEIAGMSFDSKNNCWVRRKSISKEQRHVEGYSTTNESEDDPFGNIPDLSVDETAERLQDKGSPTRPHATAETFLEDTEDANVAKQEEPARPVTREGKETAVTETSSVPSKASNFAWSFPKTETRATSYSDQATRFGGTQKANQQLPTTYAIPESEENDVEHEIQFFEGRGATTTGPRNTVRDITVSIAQRDNTSRQGQVPHVGSILKRPQQWSASNLHQQRSPKATAWNYECAQSLPSKRNAKRPIFNEDGDTSVLDDLPQRNYRMQLSMSVTTPALAHQDALMHAPSSPAKADVTFMLSDLPEFTMNQVDECELPNRVVVKHDGHRFSKALEDRYALGTAELVKALQDVEPDEPYWEDLREVDLHGRSLSNLHRLDEFCHRLEELNISDNGVDQVKGVPSTTRRLHAQNNCLTTLTTWSTLTNLQFLDISGNDVDSLDGLSELIHLRALKANDNKIESLEGIFHLDGLMELALARNAVNTVDFAAANLKSLVDLDLRGNCLYEVRNIDRLKQLQHLNLDDNRINEFPLFEGSGVRCRALRSLRLSGNGMNVLDIDDHFPKLESLYVDRNCLTNICGLEHLRYLRTFSAREQMLETDSDGETCINNLVRNLEVRSLHLSLNPTRSLEIPQHLLNLQRLELSSMGLTDLPSDFGQLTPNIRSINLNFNALQDLRPLLNIKRLTELLIAGNKLERLRANAMVLGKLGTLTKLDWRDNPLTLRFYPSASENRLMSLRQKPSDEQANDRFVLPDGDEDADEQYLLRLDGETRIRRRVTEMMLANLCVNLRELDGLTFDKSRILVKDDVWKRLLELGVIQRKQPDNTNENTES</sequence>
<feature type="compositionally biased region" description="Low complexity" evidence="3">
    <location>
        <begin position="672"/>
        <end position="682"/>
    </location>
</feature>
<dbReference type="InterPro" id="IPR052574">
    <property type="entry name" value="CDIRP"/>
</dbReference>
<dbReference type="PROSITE" id="PS51450">
    <property type="entry name" value="LRR"/>
    <property type="match status" value="5"/>
</dbReference>
<dbReference type="PANTHER" id="PTHR47566:SF1">
    <property type="entry name" value="PROTEIN NUD1"/>
    <property type="match status" value="1"/>
</dbReference>
<feature type="compositionally biased region" description="Polar residues" evidence="3">
    <location>
        <begin position="600"/>
        <end position="621"/>
    </location>
</feature>
<dbReference type="EMBL" id="KZ805305">
    <property type="protein sequence ID" value="PVI07099.1"/>
    <property type="molecule type" value="Genomic_DNA"/>
</dbReference>
<reference evidence="4 5" key="1">
    <citation type="journal article" date="2018" name="Sci. Rep.">
        <title>Comparative genomics provides insights into the lifestyle and reveals functional heterogeneity of dark septate endophytic fungi.</title>
        <authorList>
            <person name="Knapp D.G."/>
            <person name="Nemeth J.B."/>
            <person name="Barry K."/>
            <person name="Hainaut M."/>
            <person name="Henrissat B."/>
            <person name="Johnson J."/>
            <person name="Kuo A."/>
            <person name="Lim J.H.P."/>
            <person name="Lipzen A."/>
            <person name="Nolan M."/>
            <person name="Ohm R.A."/>
            <person name="Tamas L."/>
            <person name="Grigoriev I.V."/>
            <person name="Spatafora J.W."/>
            <person name="Nagy L.G."/>
            <person name="Kovacs G.M."/>
        </authorList>
    </citation>
    <scope>NUCLEOTIDE SEQUENCE [LARGE SCALE GENOMIC DNA]</scope>
    <source>
        <strain evidence="4 5">DSE2036</strain>
    </source>
</reference>
<dbReference type="SUPFAM" id="SSF52058">
    <property type="entry name" value="L domain-like"/>
    <property type="match status" value="1"/>
</dbReference>
<feature type="compositionally biased region" description="Basic and acidic residues" evidence="3">
    <location>
        <begin position="1073"/>
        <end position="1089"/>
    </location>
</feature>
<dbReference type="OrthoDB" id="7451790at2759"/>
<keyword evidence="2" id="KW-0677">Repeat</keyword>
<evidence type="ECO:0000256" key="1">
    <source>
        <dbReference type="ARBA" id="ARBA00022614"/>
    </source>
</evidence>
<evidence type="ECO:0000256" key="3">
    <source>
        <dbReference type="SAM" id="MobiDB-lite"/>
    </source>
</evidence>
<evidence type="ECO:0008006" key="6">
    <source>
        <dbReference type="Google" id="ProtNLM"/>
    </source>
</evidence>
<dbReference type="InterPro" id="IPR001611">
    <property type="entry name" value="Leu-rich_rpt"/>
</dbReference>
<feature type="compositionally biased region" description="Polar residues" evidence="3">
    <location>
        <begin position="94"/>
        <end position="107"/>
    </location>
</feature>
<feature type="region of interest" description="Disordered" evidence="3">
    <location>
        <begin position="593"/>
        <end position="729"/>
    </location>
</feature>
<feature type="compositionally biased region" description="Polar residues" evidence="3">
    <location>
        <begin position="397"/>
        <end position="430"/>
    </location>
</feature>